<dbReference type="EMBL" id="PGFA01000001">
    <property type="protein sequence ID" value="PJJ61038.1"/>
    <property type="molecule type" value="Genomic_DNA"/>
</dbReference>
<dbReference type="SUPFAM" id="SSF109854">
    <property type="entry name" value="DinB/YfiT-like putative metalloenzymes"/>
    <property type="match status" value="1"/>
</dbReference>
<proteinExistence type="predicted"/>
<name>A0A2M9BSV7_9BACT</name>
<dbReference type="RefSeq" id="WP_100336658.1">
    <property type="nucleotide sequence ID" value="NZ_PGFA01000001.1"/>
</dbReference>
<dbReference type="Gene3D" id="1.20.120.450">
    <property type="entry name" value="dinb family like domain"/>
    <property type="match status" value="1"/>
</dbReference>
<keyword evidence="3" id="KW-1185">Reference proteome</keyword>
<dbReference type="AlphaFoldDB" id="A0A2M9BSV7"/>
<dbReference type="InterPro" id="IPR034660">
    <property type="entry name" value="DinB/YfiT-like"/>
</dbReference>
<dbReference type="InterPro" id="IPR024775">
    <property type="entry name" value="DinB-like"/>
</dbReference>
<gene>
    <name evidence="2" type="ORF">CLV45_2475</name>
</gene>
<dbReference type="Pfam" id="PF12867">
    <property type="entry name" value="DinB_2"/>
    <property type="match status" value="1"/>
</dbReference>
<evidence type="ECO:0000259" key="1">
    <source>
        <dbReference type="Pfam" id="PF12867"/>
    </source>
</evidence>
<dbReference type="Proteomes" id="UP000228535">
    <property type="component" value="Unassembled WGS sequence"/>
</dbReference>
<evidence type="ECO:0000313" key="3">
    <source>
        <dbReference type="Proteomes" id="UP000228535"/>
    </source>
</evidence>
<feature type="domain" description="DinB-like" evidence="1">
    <location>
        <begin position="17"/>
        <end position="148"/>
    </location>
</feature>
<dbReference type="OrthoDB" id="119432at2"/>
<evidence type="ECO:0000313" key="2">
    <source>
        <dbReference type="EMBL" id="PJJ61038.1"/>
    </source>
</evidence>
<sequence length="174" mass="18914">MLTATLTPLAQALLPELDHELALTRRVLSRLPEAQFGWQPHPKSMTLTVLATHISDLLGGIAMTMQSTELDLEQYDAVNDGPAATLAELLTRLEASGASAAEAISNATTEDFAEPWTLRHGPTVLLSQPRADIVRHLLSHLIHHRGQLSVYLRLLEVPVPYIYGPSADEATNPG</sequence>
<protein>
    <submittedName>
        <fullName evidence="2">Putative damage-inducible protein DinB</fullName>
    </submittedName>
</protein>
<accession>A0A2M9BSV7</accession>
<reference evidence="2 3" key="1">
    <citation type="submission" date="2017-11" db="EMBL/GenBank/DDBJ databases">
        <title>Genomic Encyclopedia of Archaeal and Bacterial Type Strains, Phase II (KMG-II): From Individual Species to Whole Genera.</title>
        <authorList>
            <person name="Goeker M."/>
        </authorList>
    </citation>
    <scope>NUCLEOTIDE SEQUENCE [LARGE SCALE GENOMIC DNA]</scope>
    <source>
        <strain evidence="2 3">DSM 11115</strain>
    </source>
</reference>
<comment type="caution">
    <text evidence="2">The sequence shown here is derived from an EMBL/GenBank/DDBJ whole genome shotgun (WGS) entry which is preliminary data.</text>
</comment>
<organism evidence="2 3">
    <name type="scientific">Hymenobacter chitinivorans DSM 11115</name>
    <dbReference type="NCBI Taxonomy" id="1121954"/>
    <lineage>
        <taxon>Bacteria</taxon>
        <taxon>Pseudomonadati</taxon>
        <taxon>Bacteroidota</taxon>
        <taxon>Cytophagia</taxon>
        <taxon>Cytophagales</taxon>
        <taxon>Hymenobacteraceae</taxon>
        <taxon>Hymenobacter</taxon>
    </lineage>
</organism>